<keyword evidence="1" id="KW-0805">Transcription regulation</keyword>
<keyword evidence="2" id="KW-0238">DNA-binding</keyword>
<dbReference type="SUPFAM" id="SSF46689">
    <property type="entry name" value="Homeodomain-like"/>
    <property type="match status" value="1"/>
</dbReference>
<sequence length="341" mass="37262">MIPEVVSTHSLPPAHQLGAWRSWFDSVFEVERPFDAKDGFPAESRHWALGELGFGHVSAPGLCAVRTAATVRRNPVDHWVIAVGKHDTGVRTPGDSLLIPAQTPFIVSLGDSLASERVADERLHLYLPRDAFADIAPQLDAARNTVLTAGLGKLLGDFMRNLARELPRLAPEDLPRVTSAVRAMVGACVVPTADRMVIATGQIDATRLQKIRHLIRRNIESPELNAAMLCGALDISRTQLYRLMQGEGGVEHYIRRLRLEACRDRLLDATRPGTIGEIAAGLGFEDASQFSRAFRREFGVSPREIRIAALAGESHAALTEDWSGGRPLRDLLRNGEGPEAA</sequence>
<dbReference type="SMART" id="SM00342">
    <property type="entry name" value="HTH_ARAC"/>
    <property type="match status" value="1"/>
</dbReference>
<dbReference type="PANTHER" id="PTHR46796:SF6">
    <property type="entry name" value="ARAC SUBFAMILY"/>
    <property type="match status" value="1"/>
</dbReference>
<evidence type="ECO:0000256" key="2">
    <source>
        <dbReference type="ARBA" id="ARBA00023125"/>
    </source>
</evidence>
<feature type="domain" description="HTH araC/xylS-type" evidence="4">
    <location>
        <begin position="209"/>
        <end position="308"/>
    </location>
</feature>
<protein>
    <submittedName>
        <fullName evidence="5">Helix-turn-helix domain-containing protein</fullName>
    </submittedName>
</protein>
<evidence type="ECO:0000313" key="5">
    <source>
        <dbReference type="EMBL" id="MBS7810322.1"/>
    </source>
</evidence>
<dbReference type="InterPro" id="IPR009057">
    <property type="entry name" value="Homeodomain-like_sf"/>
</dbReference>
<dbReference type="InterPro" id="IPR018060">
    <property type="entry name" value="HTH_AraC"/>
</dbReference>
<dbReference type="PANTHER" id="PTHR46796">
    <property type="entry name" value="HTH-TYPE TRANSCRIPTIONAL ACTIVATOR RHAS-RELATED"/>
    <property type="match status" value="1"/>
</dbReference>
<proteinExistence type="predicted"/>
<keyword evidence="3" id="KW-0804">Transcription</keyword>
<evidence type="ECO:0000313" key="6">
    <source>
        <dbReference type="Proteomes" id="UP000766336"/>
    </source>
</evidence>
<dbReference type="InterPro" id="IPR050204">
    <property type="entry name" value="AraC_XylS_family_regulators"/>
</dbReference>
<comment type="caution">
    <text evidence="5">The sequence shown here is derived from an EMBL/GenBank/DDBJ whole genome shotgun (WGS) entry which is preliminary data.</text>
</comment>
<gene>
    <name evidence="5" type="ORF">KHU32_05190</name>
</gene>
<name>A0ABS5QBL2_9PROT</name>
<evidence type="ECO:0000259" key="4">
    <source>
        <dbReference type="PROSITE" id="PS01124"/>
    </source>
</evidence>
<keyword evidence="6" id="KW-1185">Reference proteome</keyword>
<dbReference type="Pfam" id="PF12833">
    <property type="entry name" value="HTH_18"/>
    <property type="match status" value="1"/>
</dbReference>
<dbReference type="PRINTS" id="PR00032">
    <property type="entry name" value="HTHARAC"/>
</dbReference>
<dbReference type="PROSITE" id="PS01124">
    <property type="entry name" value="HTH_ARAC_FAMILY_2"/>
    <property type="match status" value="1"/>
</dbReference>
<evidence type="ECO:0000256" key="3">
    <source>
        <dbReference type="ARBA" id="ARBA00023163"/>
    </source>
</evidence>
<evidence type="ECO:0000256" key="1">
    <source>
        <dbReference type="ARBA" id="ARBA00023015"/>
    </source>
</evidence>
<dbReference type="Proteomes" id="UP000766336">
    <property type="component" value="Unassembled WGS sequence"/>
</dbReference>
<dbReference type="EMBL" id="JAHCDA010000001">
    <property type="protein sequence ID" value="MBS7810322.1"/>
    <property type="molecule type" value="Genomic_DNA"/>
</dbReference>
<reference evidence="5 6" key="1">
    <citation type="submission" date="2021-05" db="EMBL/GenBank/DDBJ databases">
        <title>Roseococcus sp. XZZS9, whole genome shotgun sequencing project.</title>
        <authorList>
            <person name="Zhao G."/>
            <person name="Shen L."/>
        </authorList>
    </citation>
    <scope>NUCLEOTIDE SEQUENCE [LARGE SCALE GENOMIC DNA]</scope>
    <source>
        <strain evidence="5 6">XZZS9</strain>
    </source>
</reference>
<organism evidence="5 6">
    <name type="scientific">Roseococcus pinisoli</name>
    <dbReference type="NCBI Taxonomy" id="2835040"/>
    <lineage>
        <taxon>Bacteria</taxon>
        <taxon>Pseudomonadati</taxon>
        <taxon>Pseudomonadota</taxon>
        <taxon>Alphaproteobacteria</taxon>
        <taxon>Acetobacterales</taxon>
        <taxon>Roseomonadaceae</taxon>
        <taxon>Roseococcus</taxon>
    </lineage>
</organism>
<dbReference type="RefSeq" id="WP_213668948.1">
    <property type="nucleotide sequence ID" value="NZ_JAHCDA010000001.1"/>
</dbReference>
<accession>A0ABS5QBL2</accession>
<dbReference type="Gene3D" id="1.10.10.60">
    <property type="entry name" value="Homeodomain-like"/>
    <property type="match status" value="1"/>
</dbReference>
<dbReference type="InterPro" id="IPR020449">
    <property type="entry name" value="Tscrpt_reg_AraC-type_HTH"/>
</dbReference>